<accession>A0A7D5KM16</accession>
<evidence type="ECO:0000313" key="2">
    <source>
        <dbReference type="EMBL" id="QLG27322.1"/>
    </source>
</evidence>
<protein>
    <submittedName>
        <fullName evidence="2">AzlD domain-containing protein</fullName>
    </submittedName>
</protein>
<dbReference type="InterPro" id="IPR008407">
    <property type="entry name" value="Brnchd-chn_aa_trnsp_AzlD"/>
</dbReference>
<dbReference type="GeneID" id="56028581"/>
<feature type="transmembrane region" description="Helical" evidence="1">
    <location>
        <begin position="12"/>
        <end position="33"/>
    </location>
</feature>
<evidence type="ECO:0000256" key="1">
    <source>
        <dbReference type="SAM" id="Phobius"/>
    </source>
</evidence>
<organism evidence="2 3">
    <name type="scientific">Halorarum halophilum</name>
    <dbReference type="NCBI Taxonomy" id="2743090"/>
    <lineage>
        <taxon>Archaea</taxon>
        <taxon>Methanobacteriati</taxon>
        <taxon>Methanobacteriota</taxon>
        <taxon>Stenosarchaea group</taxon>
        <taxon>Halobacteria</taxon>
        <taxon>Halobacteriales</taxon>
        <taxon>Haloferacaceae</taxon>
        <taxon>Halorarum</taxon>
    </lineage>
</organism>
<dbReference type="EMBL" id="CP058529">
    <property type="protein sequence ID" value="QLG27322.1"/>
    <property type="molecule type" value="Genomic_DNA"/>
</dbReference>
<dbReference type="Pfam" id="PF05437">
    <property type="entry name" value="AzlD"/>
    <property type="match status" value="1"/>
</dbReference>
<name>A0A7D5KM16_9EURY</name>
<dbReference type="KEGG" id="halg:HUG10_07070"/>
<reference evidence="2 3" key="1">
    <citation type="submission" date="2020-07" db="EMBL/GenBank/DDBJ databases">
        <title>Gai3-2, isolated from salt lake.</title>
        <authorList>
            <person name="Cui H."/>
            <person name="Shi X."/>
        </authorList>
    </citation>
    <scope>NUCLEOTIDE SEQUENCE [LARGE SCALE GENOMIC DNA]</scope>
    <source>
        <strain evidence="2 3">Gai3-2</strain>
    </source>
</reference>
<dbReference type="AlphaFoldDB" id="A0A7D5KM16"/>
<keyword evidence="1" id="KW-0472">Membrane</keyword>
<dbReference type="RefSeq" id="WP_179168897.1">
    <property type="nucleotide sequence ID" value="NZ_CP058529.1"/>
</dbReference>
<feature type="transmembrane region" description="Helical" evidence="1">
    <location>
        <begin position="95"/>
        <end position="112"/>
    </location>
</feature>
<dbReference type="Proteomes" id="UP000509750">
    <property type="component" value="Chromosome"/>
</dbReference>
<keyword evidence="3" id="KW-1185">Reference proteome</keyword>
<keyword evidence="1" id="KW-0812">Transmembrane</keyword>
<gene>
    <name evidence="2" type="ORF">HUG10_07070</name>
</gene>
<dbReference type="OrthoDB" id="187711at2157"/>
<sequence length="113" mass="11858">MAETAVSPTLVWLVIVAAAVGTLALRASFVVLFRRVETVPPRVERALSYVPPAVLTALVVPAVVVVDGSIAVSPGNERLLAAAVAALVAWRTERVLPTLGVGMAVFWGLRFLA</sequence>
<evidence type="ECO:0000313" key="3">
    <source>
        <dbReference type="Proteomes" id="UP000509750"/>
    </source>
</evidence>
<proteinExistence type="predicted"/>
<keyword evidence="1" id="KW-1133">Transmembrane helix</keyword>
<feature type="transmembrane region" description="Helical" evidence="1">
    <location>
        <begin position="54"/>
        <end position="75"/>
    </location>
</feature>